<comment type="similarity">
    <text evidence="3">Belongs to the binding-protein-dependent transport system permease family. HisMQ subfamily.</text>
</comment>
<accession>A0A2P1P7H6</accession>
<keyword evidence="14" id="KW-1185">Reference proteome</keyword>
<evidence type="ECO:0000256" key="7">
    <source>
        <dbReference type="ARBA" id="ARBA00022692"/>
    </source>
</evidence>
<dbReference type="Proteomes" id="UP000241762">
    <property type="component" value="Chromosome"/>
</dbReference>
<reference evidence="13 14" key="1">
    <citation type="submission" date="2018-03" db="EMBL/GenBank/DDBJ databases">
        <title>A gene transfer event suggests a long-term partnership between eustigmatophyte algae and a novel lineage of endosymbiotic bacteria.</title>
        <authorList>
            <person name="Yurchenko T."/>
            <person name="Sevcikova T."/>
            <person name="Pribyl P."/>
            <person name="El Karkouri K."/>
            <person name="Klimes V."/>
            <person name="Amaral R."/>
            <person name="Zbrankova V."/>
            <person name="Kim E."/>
            <person name="Raoult D."/>
            <person name="Santos L.M.A."/>
            <person name="Elias M."/>
        </authorList>
    </citation>
    <scope>NUCLEOTIDE SEQUENCE [LARGE SCALE GENOMIC DNA]</scope>
    <source>
        <strain evidence="13">CCALA 838</strain>
    </source>
</reference>
<dbReference type="GO" id="GO:0043190">
    <property type="term" value="C:ATP-binding cassette (ABC) transporter complex"/>
    <property type="evidence" value="ECO:0007669"/>
    <property type="project" value="InterPro"/>
</dbReference>
<evidence type="ECO:0000256" key="3">
    <source>
        <dbReference type="ARBA" id="ARBA00010072"/>
    </source>
</evidence>
<evidence type="ECO:0000256" key="8">
    <source>
        <dbReference type="ARBA" id="ARBA00022970"/>
    </source>
</evidence>
<keyword evidence="6" id="KW-1003">Cell membrane</keyword>
<evidence type="ECO:0000313" key="13">
    <source>
        <dbReference type="EMBL" id="AVP87227.1"/>
    </source>
</evidence>
<keyword evidence="10 11" id="KW-0472">Membrane</keyword>
<evidence type="ECO:0000256" key="6">
    <source>
        <dbReference type="ARBA" id="ARBA00022475"/>
    </source>
</evidence>
<dbReference type="PANTHER" id="PTHR30614:SF20">
    <property type="entry name" value="GLUTAMINE TRANSPORT SYSTEM PERMEASE PROTEIN GLNP"/>
    <property type="match status" value="1"/>
</dbReference>
<dbReference type="KEGG" id="ptc:phytr_2710"/>
<evidence type="ECO:0000313" key="14">
    <source>
        <dbReference type="Proteomes" id="UP000241762"/>
    </source>
</evidence>
<evidence type="ECO:0000256" key="9">
    <source>
        <dbReference type="ARBA" id="ARBA00022989"/>
    </source>
</evidence>
<keyword evidence="7 11" id="KW-0812">Transmembrane</keyword>
<feature type="transmembrane region" description="Helical" evidence="11">
    <location>
        <begin position="59"/>
        <end position="82"/>
    </location>
</feature>
<organism evidence="13 14">
    <name type="scientific">Candidatus Phycorickettsia trachydisci</name>
    <dbReference type="NCBI Taxonomy" id="2115978"/>
    <lineage>
        <taxon>Bacteria</taxon>
        <taxon>Pseudomonadati</taxon>
        <taxon>Pseudomonadota</taxon>
        <taxon>Alphaproteobacteria</taxon>
        <taxon>Rickettsiales</taxon>
        <taxon>Rickettsiaceae</taxon>
        <taxon>Candidatus Phycorickettsia</taxon>
    </lineage>
</organism>
<dbReference type="NCBIfam" id="TIGR01726">
    <property type="entry name" value="HEQRo_perm_3TM"/>
    <property type="match status" value="1"/>
</dbReference>
<sequence length="221" mass="24333">MLEDITSFLIENGPDFLYIAQGALLNLQYASVSVVCGLFLGIILTICKLSHNKIIKFFANFYTSIFRGTPLLLQLNIIYFGLPGLLQIDLGIFAAGVIAFSLNSAAYVSEIIKAGIMSIDKGQFEATKVLGIPPYYAYKDVILPQAIRNILPALVNELINMLKESSLISVLGGMDLMYRAGIVVSQKYTYFTPMITAGVCYYIMISILNYLADVVTRKVAI</sequence>
<dbReference type="OrthoDB" id="7190458at2"/>
<protein>
    <recommendedName>
        <fullName evidence="4">Putative glutamine transport system permease protein GlnP</fullName>
    </recommendedName>
</protein>
<dbReference type="PANTHER" id="PTHR30614">
    <property type="entry name" value="MEMBRANE COMPONENT OF AMINO ACID ABC TRANSPORTER"/>
    <property type="match status" value="1"/>
</dbReference>
<feature type="domain" description="ABC transmembrane type-1" evidence="12">
    <location>
        <begin position="23"/>
        <end position="212"/>
    </location>
</feature>
<dbReference type="Pfam" id="PF00528">
    <property type="entry name" value="BPD_transp_1"/>
    <property type="match status" value="1"/>
</dbReference>
<dbReference type="InterPro" id="IPR010065">
    <property type="entry name" value="AA_ABC_transptr_permease_3TM"/>
</dbReference>
<evidence type="ECO:0000256" key="4">
    <source>
        <dbReference type="ARBA" id="ARBA00016506"/>
    </source>
</evidence>
<dbReference type="InterPro" id="IPR035906">
    <property type="entry name" value="MetI-like_sf"/>
</dbReference>
<comment type="function">
    <text evidence="1">Part of the binding-protein-dependent transport system for glutamine; probably responsible for the translocation of the substrate across the membrane.</text>
</comment>
<comment type="subcellular location">
    <subcellularLocation>
        <location evidence="2">Cell inner membrane</location>
        <topology evidence="2">Multi-pass membrane protein</topology>
    </subcellularLocation>
    <subcellularLocation>
        <location evidence="11">Cell membrane</location>
        <topology evidence="11">Multi-pass membrane protein</topology>
    </subcellularLocation>
</comment>
<evidence type="ECO:0000256" key="10">
    <source>
        <dbReference type="ARBA" id="ARBA00023136"/>
    </source>
</evidence>
<dbReference type="InterPro" id="IPR000515">
    <property type="entry name" value="MetI-like"/>
</dbReference>
<feature type="transmembrane region" description="Helical" evidence="11">
    <location>
        <begin position="190"/>
        <end position="212"/>
    </location>
</feature>
<dbReference type="CDD" id="cd06261">
    <property type="entry name" value="TM_PBP2"/>
    <property type="match status" value="1"/>
</dbReference>
<keyword evidence="8" id="KW-0029">Amino-acid transport</keyword>
<dbReference type="AlphaFoldDB" id="A0A2P1P7H6"/>
<evidence type="ECO:0000259" key="12">
    <source>
        <dbReference type="PROSITE" id="PS50928"/>
    </source>
</evidence>
<feature type="transmembrane region" description="Helical" evidence="11">
    <location>
        <begin position="27"/>
        <end position="47"/>
    </location>
</feature>
<keyword evidence="5 11" id="KW-0813">Transport</keyword>
<dbReference type="EMBL" id="CP027845">
    <property type="protein sequence ID" value="AVP87227.1"/>
    <property type="molecule type" value="Genomic_DNA"/>
</dbReference>
<feature type="transmembrane region" description="Helical" evidence="11">
    <location>
        <begin position="88"/>
        <end position="108"/>
    </location>
</feature>
<evidence type="ECO:0000256" key="11">
    <source>
        <dbReference type="RuleBase" id="RU363032"/>
    </source>
</evidence>
<keyword evidence="9 11" id="KW-1133">Transmembrane helix</keyword>
<name>A0A2P1P7H6_9RICK</name>
<evidence type="ECO:0000256" key="2">
    <source>
        <dbReference type="ARBA" id="ARBA00004429"/>
    </source>
</evidence>
<dbReference type="Gene3D" id="1.10.3720.10">
    <property type="entry name" value="MetI-like"/>
    <property type="match status" value="1"/>
</dbReference>
<evidence type="ECO:0000256" key="1">
    <source>
        <dbReference type="ARBA" id="ARBA00003159"/>
    </source>
</evidence>
<dbReference type="GO" id="GO:0006865">
    <property type="term" value="P:amino acid transport"/>
    <property type="evidence" value="ECO:0007669"/>
    <property type="project" value="UniProtKB-KW"/>
</dbReference>
<dbReference type="PROSITE" id="PS50928">
    <property type="entry name" value="ABC_TM1"/>
    <property type="match status" value="1"/>
</dbReference>
<dbReference type="InterPro" id="IPR043429">
    <property type="entry name" value="ArtM/GltK/GlnP/TcyL/YhdX-like"/>
</dbReference>
<proteinExistence type="inferred from homology"/>
<dbReference type="GO" id="GO:0022857">
    <property type="term" value="F:transmembrane transporter activity"/>
    <property type="evidence" value="ECO:0007669"/>
    <property type="project" value="InterPro"/>
</dbReference>
<dbReference type="SUPFAM" id="SSF161098">
    <property type="entry name" value="MetI-like"/>
    <property type="match status" value="1"/>
</dbReference>
<gene>
    <name evidence="13" type="ORF">phytr_2710</name>
</gene>
<evidence type="ECO:0000256" key="5">
    <source>
        <dbReference type="ARBA" id="ARBA00022448"/>
    </source>
</evidence>